<evidence type="ECO:0000256" key="1">
    <source>
        <dbReference type="SAM" id="Coils"/>
    </source>
</evidence>
<keyword evidence="5" id="KW-1185">Reference proteome</keyword>
<feature type="region of interest" description="Disordered" evidence="2">
    <location>
        <begin position="509"/>
        <end position="572"/>
    </location>
</feature>
<evidence type="ECO:0000313" key="4">
    <source>
        <dbReference type="EMBL" id="KAK6362655.1"/>
    </source>
</evidence>
<dbReference type="AlphaFoldDB" id="A0AAV9VMQ7"/>
<reference evidence="4 5" key="1">
    <citation type="submission" date="2019-10" db="EMBL/GenBank/DDBJ databases">
        <authorList>
            <person name="Palmer J.M."/>
        </authorList>
    </citation>
    <scope>NUCLEOTIDE SEQUENCE [LARGE SCALE GENOMIC DNA]</scope>
    <source>
        <strain evidence="4 5">TWF730</strain>
    </source>
</reference>
<organism evidence="4 5">
    <name type="scientific">Orbilia blumenaviensis</name>
    <dbReference type="NCBI Taxonomy" id="1796055"/>
    <lineage>
        <taxon>Eukaryota</taxon>
        <taxon>Fungi</taxon>
        <taxon>Dikarya</taxon>
        <taxon>Ascomycota</taxon>
        <taxon>Pezizomycotina</taxon>
        <taxon>Orbiliomycetes</taxon>
        <taxon>Orbiliales</taxon>
        <taxon>Orbiliaceae</taxon>
        <taxon>Orbilia</taxon>
    </lineage>
</organism>
<name>A0AAV9VMQ7_9PEZI</name>
<evidence type="ECO:0000256" key="2">
    <source>
        <dbReference type="SAM" id="MobiDB-lite"/>
    </source>
</evidence>
<comment type="caution">
    <text evidence="4">The sequence shown here is derived from an EMBL/GenBank/DDBJ whole genome shotgun (WGS) entry which is preliminary data.</text>
</comment>
<accession>A0AAV9VMQ7</accession>
<dbReference type="EMBL" id="JAVHNS010000001">
    <property type="protein sequence ID" value="KAK6362655.1"/>
    <property type="molecule type" value="Genomic_DNA"/>
</dbReference>
<protein>
    <submittedName>
        <fullName evidence="4">Uncharacterized protein</fullName>
    </submittedName>
</protein>
<sequence>MRLRYLTSFCLLQQALGFEYFTNIANLGNEPTLATGDTSEYRIPIDGETFAQWERTVDSSGLIEAFLKFYRKADMEWESLFYGLSSEEPYNYNARAPCFNERIDKTTELLLDTYKAASKGEEPPIWFSNMIITWGNILYEVVMSTRENPFYDVPAADEKDIPVDWLYPVPMFNKDFAENFRDALDFADFPLSRPTADHIHLILMPQFRGPRDPDYRNGAHVKSRYERVARYLLNAVEVSAGAGGEGARNHEFQFVVSDLDVSLEHSLVTVYVDPNKTTRMRETLLKVRDRLSRIMNKGLEQAWDIRTEMGFLDSKIAGINKTIEERERAEDERVKAAEAKRKAKALAQLGFVPGDAAAGEEQQMNILPRKRRTPLFDKWQVLKDLIIDVTYLPSYLIKDIDSIAEVLRVMIVPQLPSSENSLELAKDISFNPEPVRNMRISNIETMASPINRDTSPGGYSAMLPAQGNGEGAFRVVPSDLGPEPSDRAFEDLLNVIPISIELGYQDLNREAGPGVDSEDPVELTRAGSDPIGADNLKLLSTDVSPEGRSLLHPGYSPSPRSYSPPRRSLFSGTSSRFSDVIIDNKINE</sequence>
<gene>
    <name evidence="4" type="ORF">TWF730_000110</name>
</gene>
<evidence type="ECO:0000313" key="5">
    <source>
        <dbReference type="Proteomes" id="UP001373714"/>
    </source>
</evidence>
<proteinExistence type="predicted"/>
<feature type="signal peptide" evidence="3">
    <location>
        <begin position="1"/>
        <end position="17"/>
    </location>
</feature>
<dbReference type="Proteomes" id="UP001373714">
    <property type="component" value="Unassembled WGS sequence"/>
</dbReference>
<feature type="coiled-coil region" evidence="1">
    <location>
        <begin position="319"/>
        <end position="349"/>
    </location>
</feature>
<evidence type="ECO:0000256" key="3">
    <source>
        <dbReference type="SAM" id="SignalP"/>
    </source>
</evidence>
<keyword evidence="3" id="KW-0732">Signal</keyword>
<feature type="compositionally biased region" description="Low complexity" evidence="2">
    <location>
        <begin position="553"/>
        <end position="568"/>
    </location>
</feature>
<keyword evidence="1" id="KW-0175">Coiled coil</keyword>
<feature type="chain" id="PRO_5043676238" evidence="3">
    <location>
        <begin position="18"/>
        <end position="588"/>
    </location>
</feature>